<dbReference type="SUPFAM" id="SSF50156">
    <property type="entry name" value="PDZ domain-like"/>
    <property type="match status" value="1"/>
</dbReference>
<dbReference type="Proteomes" id="UP000604046">
    <property type="component" value="Unassembled WGS sequence"/>
</dbReference>
<evidence type="ECO:0000259" key="2">
    <source>
        <dbReference type="PROSITE" id="PS51438"/>
    </source>
</evidence>
<dbReference type="PROSITE" id="PS50106">
    <property type="entry name" value="PDZ"/>
    <property type="match status" value="2"/>
</dbReference>
<dbReference type="AlphaFoldDB" id="A0A812RAN6"/>
<dbReference type="InterPro" id="IPR014760">
    <property type="entry name" value="Serum_albumin_N"/>
</dbReference>
<keyword evidence="4" id="KW-1185">Reference proteome</keyword>
<evidence type="ECO:0000259" key="1">
    <source>
        <dbReference type="PROSITE" id="PS50106"/>
    </source>
</evidence>
<dbReference type="CDD" id="cd00136">
    <property type="entry name" value="PDZ_canonical"/>
    <property type="match status" value="1"/>
</dbReference>
<reference evidence="3" key="1">
    <citation type="submission" date="2021-02" db="EMBL/GenBank/DDBJ databases">
        <authorList>
            <person name="Dougan E. K."/>
            <person name="Rhodes N."/>
            <person name="Thang M."/>
            <person name="Chan C."/>
        </authorList>
    </citation>
    <scope>NUCLEOTIDE SEQUENCE</scope>
</reference>
<dbReference type="GO" id="GO:0005615">
    <property type="term" value="C:extracellular space"/>
    <property type="evidence" value="ECO:0007669"/>
    <property type="project" value="InterPro"/>
</dbReference>
<dbReference type="InterPro" id="IPR036034">
    <property type="entry name" value="PDZ_sf"/>
</dbReference>
<dbReference type="EMBL" id="CAJNDS010002317">
    <property type="protein sequence ID" value="CAE7428538.1"/>
    <property type="molecule type" value="Genomic_DNA"/>
</dbReference>
<evidence type="ECO:0000313" key="4">
    <source>
        <dbReference type="Proteomes" id="UP000604046"/>
    </source>
</evidence>
<name>A0A812RAN6_9DINO</name>
<dbReference type="SMART" id="SM00228">
    <property type="entry name" value="PDZ"/>
    <property type="match status" value="1"/>
</dbReference>
<sequence length="212" mass="23144">MFCHCCASDDKENQLDLAPELKTTPKAFGTLADEVQEDDSRFIVVLKGGTGSFGLSVDRSNSVCVIVRDVTGGAAAIWNESNPTKQIKPFDQILEVNGEPCSGEDISSKLEDRDVKDIRLTVKRPEERTLVLHKPGRLGIDVNYRKTSAKPWIASVGSGLVAEWNKAKPEMAVAANDRIVSVNGHSGATDILLEKLRSSDDTMVLTVMHYDT</sequence>
<feature type="domain" description="PDZ" evidence="1">
    <location>
        <begin position="119"/>
        <end position="211"/>
    </location>
</feature>
<dbReference type="Gene3D" id="2.30.42.10">
    <property type="match status" value="1"/>
</dbReference>
<dbReference type="OrthoDB" id="408317at2759"/>
<comment type="caution">
    <text evidence="3">The sequence shown here is derived from an EMBL/GenBank/DDBJ whole genome shotgun (WGS) entry which is preliminary data.</text>
</comment>
<organism evidence="3 4">
    <name type="scientific">Symbiodinium natans</name>
    <dbReference type="NCBI Taxonomy" id="878477"/>
    <lineage>
        <taxon>Eukaryota</taxon>
        <taxon>Sar</taxon>
        <taxon>Alveolata</taxon>
        <taxon>Dinophyceae</taxon>
        <taxon>Suessiales</taxon>
        <taxon>Symbiodiniaceae</taxon>
        <taxon>Symbiodinium</taxon>
    </lineage>
</organism>
<feature type="domain" description="PDZ" evidence="1">
    <location>
        <begin position="42"/>
        <end position="126"/>
    </location>
</feature>
<dbReference type="InterPro" id="IPR001478">
    <property type="entry name" value="PDZ"/>
</dbReference>
<proteinExistence type="predicted"/>
<accession>A0A812RAN6</accession>
<evidence type="ECO:0008006" key="5">
    <source>
        <dbReference type="Google" id="ProtNLM"/>
    </source>
</evidence>
<feature type="domain" description="Albumin" evidence="2">
    <location>
        <begin position="1"/>
        <end position="23"/>
    </location>
</feature>
<dbReference type="PROSITE" id="PS51438">
    <property type="entry name" value="ALBUMIN_2"/>
    <property type="match status" value="1"/>
</dbReference>
<protein>
    <recommendedName>
        <fullName evidence="5">PDZ domain-containing protein</fullName>
    </recommendedName>
</protein>
<evidence type="ECO:0000313" key="3">
    <source>
        <dbReference type="EMBL" id="CAE7428538.1"/>
    </source>
</evidence>
<gene>
    <name evidence="3" type="ORF">SNAT2548_LOCUS23298</name>
</gene>